<comment type="caution">
    <text evidence="5">The sequence shown here is derived from an EMBL/GenBank/DDBJ whole genome shotgun (WGS) entry which is preliminary data.</text>
</comment>
<evidence type="ECO:0000259" key="4">
    <source>
        <dbReference type="Pfam" id="PF00456"/>
    </source>
</evidence>
<feature type="domain" description="Transketolase N-terminal" evidence="4">
    <location>
        <begin position="16"/>
        <end position="263"/>
    </location>
</feature>
<dbReference type="PANTHER" id="PTHR47514:SF1">
    <property type="entry name" value="TRANSKETOLASE N-TERMINAL SECTION-RELATED"/>
    <property type="match status" value="1"/>
</dbReference>
<comment type="cofactor">
    <cofactor evidence="1">
        <name>thiamine diphosphate</name>
        <dbReference type="ChEBI" id="CHEBI:58937"/>
    </cofactor>
</comment>
<dbReference type="Proteomes" id="UP001203338">
    <property type="component" value="Unassembled WGS sequence"/>
</dbReference>
<dbReference type="PANTHER" id="PTHR47514">
    <property type="entry name" value="TRANSKETOLASE N-TERMINAL SECTION-RELATED"/>
    <property type="match status" value="1"/>
</dbReference>
<evidence type="ECO:0000256" key="3">
    <source>
        <dbReference type="ARBA" id="ARBA00023052"/>
    </source>
</evidence>
<evidence type="ECO:0000313" key="5">
    <source>
        <dbReference type="EMBL" id="MCL6270113.1"/>
    </source>
</evidence>
<dbReference type="Gene3D" id="3.40.50.970">
    <property type="match status" value="1"/>
</dbReference>
<dbReference type="InterPro" id="IPR005474">
    <property type="entry name" value="Transketolase_N"/>
</dbReference>
<sequence length="279" mass="30350">MPLAPSDIKELKDQAKQLRHDIINVTAWAGGAHIGGAMSMLEILVLLYFKYLNIDPSNPETEDRDRVIVSKGHAGIGFVSVLARRGYFKLDELKTFNQFGSKFGMHPDASKIAGVDASTGSLGHGLPMAVGLALGARTAGKIWKTYCVLGDGECNEGSNWEAAMAASHYGLTNLVTIIDRNNLMIDGPTEDIMSLEPFADKWKAFGFHTLEVDGHNFEELAEAIDISLSGEKGPCIIIAHTHKGRGVDFMEDNVKWHYGSLDSTLVGRAHASVDKEQQP</sequence>
<evidence type="ECO:0000313" key="6">
    <source>
        <dbReference type="Proteomes" id="UP001203338"/>
    </source>
</evidence>
<name>A0ABT0PFK4_9GAMM</name>
<accession>A0ABT0PFK4</accession>
<reference evidence="5 6" key="1">
    <citation type="submission" date="2022-05" db="EMBL/GenBank/DDBJ databases">
        <authorList>
            <person name="Park J.-S."/>
        </authorList>
    </citation>
    <scope>NUCLEOTIDE SEQUENCE [LARGE SCALE GENOMIC DNA]</scope>
    <source>
        <strain evidence="5 6">2012CJ34-2</strain>
    </source>
</reference>
<comment type="similarity">
    <text evidence="2">Belongs to the transketolase family.</text>
</comment>
<evidence type="ECO:0000256" key="1">
    <source>
        <dbReference type="ARBA" id="ARBA00001964"/>
    </source>
</evidence>
<keyword evidence="3" id="KW-0786">Thiamine pyrophosphate</keyword>
<evidence type="ECO:0000256" key="2">
    <source>
        <dbReference type="ARBA" id="ARBA00007131"/>
    </source>
</evidence>
<proteinExistence type="inferred from homology"/>
<dbReference type="InterPro" id="IPR029061">
    <property type="entry name" value="THDP-binding"/>
</dbReference>
<dbReference type="CDD" id="cd02012">
    <property type="entry name" value="TPP_TK"/>
    <property type="match status" value="1"/>
</dbReference>
<dbReference type="Pfam" id="PF00456">
    <property type="entry name" value="Transketolase_N"/>
    <property type="match status" value="1"/>
</dbReference>
<gene>
    <name evidence="5" type="ORF">M3P05_09225</name>
</gene>
<protein>
    <submittedName>
        <fullName evidence="5">Transketolase</fullName>
    </submittedName>
</protein>
<keyword evidence="6" id="KW-1185">Reference proteome</keyword>
<dbReference type="SUPFAM" id="SSF52518">
    <property type="entry name" value="Thiamin diphosphate-binding fold (THDP-binding)"/>
    <property type="match status" value="1"/>
</dbReference>
<dbReference type="EMBL" id="JAMFLX010000010">
    <property type="protein sequence ID" value="MCL6270113.1"/>
    <property type="molecule type" value="Genomic_DNA"/>
</dbReference>
<dbReference type="RefSeq" id="WP_249699268.1">
    <property type="nucleotide sequence ID" value="NZ_JAMFLX010000010.1"/>
</dbReference>
<organism evidence="5 6">
    <name type="scientific">Parendozoicomonas callyspongiae</name>
    <dbReference type="NCBI Taxonomy" id="2942213"/>
    <lineage>
        <taxon>Bacteria</taxon>
        <taxon>Pseudomonadati</taxon>
        <taxon>Pseudomonadota</taxon>
        <taxon>Gammaproteobacteria</taxon>
        <taxon>Oceanospirillales</taxon>
        <taxon>Endozoicomonadaceae</taxon>
        <taxon>Parendozoicomonas</taxon>
    </lineage>
</organism>